<organism evidence="1 2">
    <name type="scientific">Opacimonas viscosa</name>
    <dbReference type="NCBI Taxonomy" id="2961944"/>
    <lineage>
        <taxon>Bacteria</taxon>
        <taxon>Pseudomonadati</taxon>
        <taxon>Pseudomonadota</taxon>
        <taxon>Gammaproteobacteria</taxon>
        <taxon>Alteromonadales</taxon>
        <taxon>Alteromonadaceae</taxon>
        <taxon>Opacimonas</taxon>
    </lineage>
</organism>
<protein>
    <submittedName>
        <fullName evidence="1">Uncharacterized protein</fullName>
    </submittedName>
</protein>
<proteinExistence type="predicted"/>
<dbReference type="EMBL" id="JANATA010000001">
    <property type="protein sequence ID" value="MCP3427361.1"/>
    <property type="molecule type" value="Genomic_DNA"/>
</dbReference>
<reference evidence="1" key="1">
    <citation type="submission" date="2022-07" db="EMBL/GenBank/DDBJ databases">
        <title>Characterization of the Novel Bacterium Alteromonas immobilis LMIT006 and Alteromonas gregis LMIT007.</title>
        <authorList>
            <person name="Lin X."/>
        </authorList>
    </citation>
    <scope>NUCLEOTIDE SEQUENCE</scope>
    <source>
        <strain evidence="1">LMIT007</strain>
    </source>
</reference>
<name>A0AA42BNF2_9ALTE</name>
<dbReference type="Proteomes" id="UP001165413">
    <property type="component" value="Unassembled WGS sequence"/>
</dbReference>
<gene>
    <name evidence="1" type="ORF">NLF92_00175</name>
</gene>
<sequence>MNTTTASTKTTRATTNNVAGYRTSQVALYQLPSHNTSTTSTASLRTTKTLTADLTSHTWSLQQTPNYSKSLNALKTRVESIKKWRYLLSDSLTFSDQTHAIRIQKPPQSMVMDYCKKLLCAAQLKELFIENHEFTVAQKEELVELAKNNNVSVILLNVEQGYHRNVISGPWLQ</sequence>
<comment type="caution">
    <text evidence="1">The sequence shown here is derived from an EMBL/GenBank/DDBJ whole genome shotgun (WGS) entry which is preliminary data.</text>
</comment>
<evidence type="ECO:0000313" key="1">
    <source>
        <dbReference type="EMBL" id="MCP3427361.1"/>
    </source>
</evidence>
<dbReference type="RefSeq" id="WP_254097638.1">
    <property type="nucleotide sequence ID" value="NZ_JANATA010000001.1"/>
</dbReference>
<evidence type="ECO:0000313" key="2">
    <source>
        <dbReference type="Proteomes" id="UP001165413"/>
    </source>
</evidence>
<dbReference type="AlphaFoldDB" id="A0AA42BNF2"/>
<accession>A0AA42BNF2</accession>
<keyword evidence="2" id="KW-1185">Reference proteome</keyword>